<dbReference type="InterPro" id="IPR011527">
    <property type="entry name" value="ABC1_TM_dom"/>
</dbReference>
<dbReference type="InterPro" id="IPR050173">
    <property type="entry name" value="ABC_transporter_C-like"/>
</dbReference>
<dbReference type="CDD" id="cd18579">
    <property type="entry name" value="ABC_6TM_ABCC_D1"/>
    <property type="match status" value="1"/>
</dbReference>
<feature type="transmembrane region" description="Helical" evidence="8">
    <location>
        <begin position="676"/>
        <end position="699"/>
    </location>
</feature>
<keyword evidence="7 8" id="KW-0472">Membrane</keyword>
<dbReference type="PANTHER" id="PTHR24223">
    <property type="entry name" value="ATP-BINDING CASSETTE SUB-FAMILY C"/>
    <property type="match status" value="1"/>
</dbReference>
<feature type="transmembrane region" description="Helical" evidence="8">
    <location>
        <begin position="614"/>
        <end position="634"/>
    </location>
</feature>
<dbReference type="SUPFAM" id="SSF90123">
    <property type="entry name" value="ABC transporter transmembrane region"/>
    <property type="match status" value="2"/>
</dbReference>
<dbReference type="Pfam" id="PF00664">
    <property type="entry name" value="ABC_membrane"/>
    <property type="match status" value="2"/>
</dbReference>
<dbReference type="Gene3D" id="1.20.1560.10">
    <property type="entry name" value="ABC transporter type 1, transmembrane domain"/>
    <property type="match status" value="2"/>
</dbReference>
<gene>
    <name evidence="10" type="ORF">Zmor_018268</name>
</gene>
<organism evidence="10 11">
    <name type="scientific">Zophobas morio</name>
    <dbReference type="NCBI Taxonomy" id="2755281"/>
    <lineage>
        <taxon>Eukaryota</taxon>
        <taxon>Metazoa</taxon>
        <taxon>Ecdysozoa</taxon>
        <taxon>Arthropoda</taxon>
        <taxon>Hexapoda</taxon>
        <taxon>Insecta</taxon>
        <taxon>Pterygota</taxon>
        <taxon>Neoptera</taxon>
        <taxon>Endopterygota</taxon>
        <taxon>Coleoptera</taxon>
        <taxon>Polyphaga</taxon>
        <taxon>Cucujiformia</taxon>
        <taxon>Tenebrionidae</taxon>
        <taxon>Zophobas</taxon>
    </lineage>
</organism>
<reference evidence="10" key="1">
    <citation type="journal article" date="2023" name="G3 (Bethesda)">
        <title>Whole genome assemblies of Zophobas morio and Tenebrio molitor.</title>
        <authorList>
            <person name="Kaur S."/>
            <person name="Stinson S.A."/>
            <person name="diCenzo G.C."/>
        </authorList>
    </citation>
    <scope>NUCLEOTIDE SEQUENCE</scope>
    <source>
        <strain evidence="10">QUZm001</strain>
    </source>
</reference>
<dbReference type="PANTHER" id="PTHR24223:SF448">
    <property type="entry name" value="FI20146P1-RELATED"/>
    <property type="match status" value="1"/>
</dbReference>
<name>A0AA38I9N8_9CUCU</name>
<evidence type="ECO:0000256" key="4">
    <source>
        <dbReference type="ARBA" id="ARBA00022741"/>
    </source>
</evidence>
<keyword evidence="5" id="KW-0067">ATP-binding</keyword>
<feature type="transmembrane region" description="Helical" evidence="8">
    <location>
        <begin position="747"/>
        <end position="766"/>
    </location>
</feature>
<feature type="domain" description="ABC transmembrane type-1" evidence="9">
    <location>
        <begin position="92"/>
        <end position="357"/>
    </location>
</feature>
<evidence type="ECO:0000256" key="8">
    <source>
        <dbReference type="SAM" id="Phobius"/>
    </source>
</evidence>
<sequence>MEHQPQKQRINHPYNAADVLSRVFFCYAIKLLKGGYQKTFTEDDLYEVPPAFKAKKLRCNLEREWNSKNGIIFIIGKYFGLCYLSLGLMKFLADTIFTIVQPNIVEKLLSYFSAKETNKFHVVLYVVLMIIFNLLQTIFSHNYFLFLKGLNIKVRTTLLSFTYRRILTLTFVHTDDISIGRIITLFTKDVQVIENFIDCGNELWIAPIRLLTISYILYRKAGPLILIIIFFLTLMVPIQGLIAENVTHQKTQMLQQTDKRLQTTQETLTQIGTTNIDPEDCLDAICNIRRKEVQTIHKLFYLKAFGLTVADVVTRGSLYAFLVVYTLFGYSMTIDTLLSIISCFSTLSESFGTLFPQAVCQAAELMAIIRRFETFFDDVERHRKTEDQAAKIYVKKFKIHKGLTWLPDLPNCKRDIFVSALLKACMTENKNLSYASQKPWLFSSTIRQNIVFREKYEDNRYQKVLEVCKLFENLELLKDRDSTMVVNDGRNLDKSFKTKINIARTIYRQSQVYFFDDCLTEFGDDTSDLISNWHKFLQDKIVIFATHTCSSLQENDKCIGKAGNIFDDEIYELGDTQSLENEECKLIIENPKNQMTFEDNINSKKVAFKIYQKYLSLGGSVVLLLVIFSMFLLFEIEKTYVDNLITLWIYLEESTNITHKLNETSSQESQKSLFQVYGIMTIAIEATMFTNFLICFVFTKKVSIRLHRMVFKSIVYFPVECFERVFLGNILNRLSKDLSIIDESIIFVYRDLLQIFLEVLGFIILMSHIGGFSLLPLGLLLCVLVILRGWCLHSLRNLRRLEASTRSTILDYIYSTLNGLATISASQVQEKLQNEFEQHLDLNNSSYFTFQCLVKSFAFLIDLVCAGYVTIIVIILLTVDNAHQLFGDGSLVLTHIIVLIELFKRGFYKWTELETEMIALERILEYVKVDEKCKKRIMDNNVNNERMAFANNCFTEEHAEKRKLYET</sequence>
<protein>
    <recommendedName>
        <fullName evidence="9">ABC transmembrane type-1 domain-containing protein</fullName>
    </recommendedName>
</protein>
<feature type="transmembrane region" description="Helical" evidence="8">
    <location>
        <begin position="318"/>
        <end position="341"/>
    </location>
</feature>
<evidence type="ECO:0000256" key="2">
    <source>
        <dbReference type="ARBA" id="ARBA00022448"/>
    </source>
</evidence>
<feature type="transmembrane region" description="Helical" evidence="8">
    <location>
        <begin position="885"/>
        <end position="903"/>
    </location>
</feature>
<keyword evidence="2" id="KW-0813">Transport</keyword>
<accession>A0AA38I9N8</accession>
<dbReference type="GO" id="GO:0016020">
    <property type="term" value="C:membrane"/>
    <property type="evidence" value="ECO:0007669"/>
    <property type="project" value="UniProtKB-SubCell"/>
</dbReference>
<evidence type="ECO:0000256" key="3">
    <source>
        <dbReference type="ARBA" id="ARBA00022692"/>
    </source>
</evidence>
<evidence type="ECO:0000256" key="6">
    <source>
        <dbReference type="ARBA" id="ARBA00022989"/>
    </source>
</evidence>
<evidence type="ECO:0000259" key="9">
    <source>
        <dbReference type="PROSITE" id="PS50929"/>
    </source>
</evidence>
<feature type="transmembrane region" description="Helical" evidence="8">
    <location>
        <begin position="120"/>
        <end position="145"/>
    </location>
</feature>
<keyword evidence="11" id="KW-1185">Reference proteome</keyword>
<dbReference type="SUPFAM" id="SSF52540">
    <property type="entry name" value="P-loop containing nucleoside triphosphate hydrolases"/>
    <property type="match status" value="1"/>
</dbReference>
<evidence type="ECO:0000256" key="7">
    <source>
        <dbReference type="ARBA" id="ARBA00023136"/>
    </source>
</evidence>
<keyword evidence="6 8" id="KW-1133">Transmembrane helix</keyword>
<dbReference type="InterPro" id="IPR044746">
    <property type="entry name" value="ABCC_6TM_D1"/>
</dbReference>
<evidence type="ECO:0000256" key="1">
    <source>
        <dbReference type="ARBA" id="ARBA00004141"/>
    </source>
</evidence>
<feature type="transmembrane region" description="Helical" evidence="8">
    <location>
        <begin position="772"/>
        <end position="791"/>
    </location>
</feature>
<keyword evidence="4" id="KW-0547">Nucleotide-binding</keyword>
<dbReference type="Proteomes" id="UP001168821">
    <property type="component" value="Unassembled WGS sequence"/>
</dbReference>
<dbReference type="GO" id="GO:0005524">
    <property type="term" value="F:ATP binding"/>
    <property type="evidence" value="ECO:0007669"/>
    <property type="project" value="UniProtKB-KW"/>
</dbReference>
<dbReference type="GO" id="GO:0140359">
    <property type="term" value="F:ABC-type transporter activity"/>
    <property type="evidence" value="ECO:0007669"/>
    <property type="project" value="InterPro"/>
</dbReference>
<evidence type="ECO:0000256" key="5">
    <source>
        <dbReference type="ARBA" id="ARBA00022840"/>
    </source>
</evidence>
<dbReference type="PROSITE" id="PS50929">
    <property type="entry name" value="ABC_TM1F"/>
    <property type="match status" value="2"/>
</dbReference>
<dbReference type="InterPro" id="IPR027417">
    <property type="entry name" value="P-loop_NTPase"/>
</dbReference>
<dbReference type="AlphaFoldDB" id="A0AA38I9N8"/>
<feature type="transmembrane region" description="Helical" evidence="8">
    <location>
        <begin position="857"/>
        <end position="879"/>
    </location>
</feature>
<keyword evidence="3 8" id="KW-0812">Transmembrane</keyword>
<proteinExistence type="predicted"/>
<evidence type="ECO:0000313" key="10">
    <source>
        <dbReference type="EMBL" id="KAJ3652290.1"/>
    </source>
</evidence>
<feature type="transmembrane region" description="Helical" evidence="8">
    <location>
        <begin position="224"/>
        <end position="243"/>
    </location>
</feature>
<dbReference type="EMBL" id="JALNTZ010000005">
    <property type="protein sequence ID" value="KAJ3652290.1"/>
    <property type="molecule type" value="Genomic_DNA"/>
</dbReference>
<comment type="subcellular location">
    <subcellularLocation>
        <location evidence="1">Membrane</location>
        <topology evidence="1">Multi-pass membrane protein</topology>
    </subcellularLocation>
</comment>
<comment type="caution">
    <text evidence="10">The sequence shown here is derived from an EMBL/GenBank/DDBJ whole genome shotgun (WGS) entry which is preliminary data.</text>
</comment>
<dbReference type="InterPro" id="IPR036640">
    <property type="entry name" value="ABC1_TM_sf"/>
</dbReference>
<feature type="domain" description="ABC transmembrane type-1" evidence="9">
    <location>
        <begin position="676"/>
        <end position="915"/>
    </location>
</feature>
<evidence type="ECO:0000313" key="11">
    <source>
        <dbReference type="Proteomes" id="UP001168821"/>
    </source>
</evidence>
<feature type="transmembrane region" description="Helical" evidence="8">
    <location>
        <begin position="78"/>
        <end position="100"/>
    </location>
</feature>
<dbReference type="Gene3D" id="3.40.50.300">
    <property type="entry name" value="P-loop containing nucleotide triphosphate hydrolases"/>
    <property type="match status" value="1"/>
</dbReference>